<dbReference type="InterPro" id="IPR007657">
    <property type="entry name" value="Glycosyltransferase_61"/>
</dbReference>
<comment type="subcellular location">
    <subcellularLocation>
        <location evidence="1">Golgi apparatus membrane</location>
        <topology evidence="1">Single-pass type II membrane protein</topology>
    </subcellularLocation>
</comment>
<feature type="non-terminal residue" evidence="6">
    <location>
        <position position="1"/>
    </location>
</feature>
<keyword evidence="7" id="KW-1185">Reference proteome</keyword>
<dbReference type="GO" id="GO:0016763">
    <property type="term" value="F:pentosyltransferase activity"/>
    <property type="evidence" value="ECO:0007669"/>
    <property type="project" value="UniProtKB-ARBA"/>
</dbReference>
<evidence type="ECO:0000259" key="5">
    <source>
        <dbReference type="Pfam" id="PF04577"/>
    </source>
</evidence>
<keyword evidence="2" id="KW-0328">Glycosyltransferase</keyword>
<keyword evidence="4" id="KW-0325">Glycoprotein</keyword>
<evidence type="ECO:0000256" key="4">
    <source>
        <dbReference type="ARBA" id="ARBA00023180"/>
    </source>
</evidence>
<feature type="domain" description="Glycosyltransferase 61 catalytic" evidence="5">
    <location>
        <begin position="210"/>
        <end position="318"/>
    </location>
</feature>
<dbReference type="PANTHER" id="PTHR20961:SF98">
    <property type="entry name" value="GLYCOSYLTRANSFERASE"/>
    <property type="match status" value="1"/>
</dbReference>
<organism evidence="6 7">
    <name type="scientific">Saponaria officinalis</name>
    <name type="common">Common soapwort</name>
    <name type="synonym">Lychnis saponaria</name>
    <dbReference type="NCBI Taxonomy" id="3572"/>
    <lineage>
        <taxon>Eukaryota</taxon>
        <taxon>Viridiplantae</taxon>
        <taxon>Streptophyta</taxon>
        <taxon>Embryophyta</taxon>
        <taxon>Tracheophyta</taxon>
        <taxon>Spermatophyta</taxon>
        <taxon>Magnoliopsida</taxon>
        <taxon>eudicotyledons</taxon>
        <taxon>Gunneridae</taxon>
        <taxon>Pentapetalae</taxon>
        <taxon>Caryophyllales</taxon>
        <taxon>Caryophyllaceae</taxon>
        <taxon>Caryophylleae</taxon>
        <taxon>Saponaria</taxon>
    </lineage>
</organism>
<keyword evidence="3" id="KW-0808">Transferase</keyword>
<evidence type="ECO:0000256" key="1">
    <source>
        <dbReference type="ARBA" id="ARBA00004323"/>
    </source>
</evidence>
<evidence type="ECO:0000256" key="3">
    <source>
        <dbReference type="ARBA" id="ARBA00022679"/>
    </source>
</evidence>
<evidence type="ECO:0000313" key="6">
    <source>
        <dbReference type="EMBL" id="KAK9675976.1"/>
    </source>
</evidence>
<evidence type="ECO:0000313" key="7">
    <source>
        <dbReference type="Proteomes" id="UP001443914"/>
    </source>
</evidence>
<dbReference type="InterPro" id="IPR049625">
    <property type="entry name" value="Glyco_transf_61_cat"/>
</dbReference>
<name>A0AAW1HI16_SAPOF</name>
<accession>A0AAW1HI16</accession>
<reference evidence="6" key="1">
    <citation type="submission" date="2024-03" db="EMBL/GenBank/DDBJ databases">
        <title>WGS assembly of Saponaria officinalis var. Norfolk2.</title>
        <authorList>
            <person name="Jenkins J."/>
            <person name="Shu S."/>
            <person name="Grimwood J."/>
            <person name="Barry K."/>
            <person name="Goodstein D."/>
            <person name="Schmutz J."/>
            <person name="Leebens-Mack J."/>
            <person name="Osbourn A."/>
        </authorList>
    </citation>
    <scope>NUCLEOTIDE SEQUENCE [LARGE SCALE GENOMIC DNA]</scope>
    <source>
        <strain evidence="6">JIC</strain>
    </source>
</reference>
<dbReference type="EMBL" id="JBDFQZ010000011">
    <property type="protein sequence ID" value="KAK9675976.1"/>
    <property type="molecule type" value="Genomic_DNA"/>
</dbReference>
<dbReference type="PANTHER" id="PTHR20961">
    <property type="entry name" value="GLYCOSYLTRANSFERASE"/>
    <property type="match status" value="1"/>
</dbReference>
<dbReference type="GO" id="GO:0000139">
    <property type="term" value="C:Golgi membrane"/>
    <property type="evidence" value="ECO:0007669"/>
    <property type="project" value="UniProtKB-SubCell"/>
</dbReference>
<dbReference type="AlphaFoldDB" id="A0AAW1HI16"/>
<dbReference type="Proteomes" id="UP001443914">
    <property type="component" value="Unassembled WGS sequence"/>
</dbReference>
<proteinExistence type="predicted"/>
<gene>
    <name evidence="6" type="ORF">RND81_11G045500</name>
</gene>
<protein>
    <recommendedName>
        <fullName evidence="5">Glycosyltransferase 61 catalytic domain-containing protein</fullName>
    </recommendedName>
</protein>
<dbReference type="Pfam" id="PF04577">
    <property type="entry name" value="Glyco_transf_61"/>
    <property type="match status" value="1"/>
</dbReference>
<evidence type="ECO:0000256" key="2">
    <source>
        <dbReference type="ARBA" id="ARBA00022676"/>
    </source>
</evidence>
<comment type="caution">
    <text evidence="6">The sequence shown here is derived from an EMBL/GenBank/DDBJ whole genome shotgun (WGS) entry which is preliminary data.</text>
</comment>
<sequence>SSTFTTNPEHNRQKQKPTIRWVGQPTSSSVQTTISCDNSHYHYDICSINGSTALDPTTSTFYTIGPTIGPNLHPVKIKPYPRKWENSIMSKIKDVTLISSPKRPICDFHYNTSAIVFTSGGYTGNFFHDFNDGFIPLFVTVQSMSLSNWDITLVVGKSPGWWMNKYGDILQAFSVNPIVKLNNDTGIRCFRSVTVGLITHGFMTVNPHLLPNKTIIHFHDFLNKAFFKAHHKDFSRFTTRPKLVLLSRTGQVGRVILNQAQLKTMAQQVGFDVLVFEPKPNTSMNEAFGLMNESHVLLGVHGAALTHLLFLRPGSVFIQVVPIGTDEIADLCYGRPAKKMGLDYMEYKIGIDESSLVEKYSINDPILTDPNSIRGMGWALLKKVYLKEQNVKLDLVRFRKYLTKAYKKAKRFMKKYG</sequence>